<feature type="domain" description="Ketosynthase family 3 (KS3)" evidence="11">
    <location>
        <begin position="1639"/>
        <end position="2053"/>
    </location>
</feature>
<dbReference type="InterPro" id="IPR014031">
    <property type="entry name" value="Ketoacyl_synth_C"/>
</dbReference>
<feature type="domain" description="Ketosynthase family 3 (KS3)" evidence="11">
    <location>
        <begin position="563"/>
        <end position="997"/>
    </location>
</feature>
<dbReference type="CDD" id="cd02440">
    <property type="entry name" value="AdoMet_MTases"/>
    <property type="match status" value="1"/>
</dbReference>
<dbReference type="SMART" id="SM00823">
    <property type="entry name" value="PKS_PP"/>
    <property type="match status" value="4"/>
</dbReference>
<dbReference type="InterPro" id="IPR050091">
    <property type="entry name" value="PKS_NRPS_Biosynth_Enz"/>
</dbReference>
<comment type="subcellular location">
    <subcellularLocation>
        <location evidence="1">Cytoplasm</location>
    </subcellularLocation>
</comment>
<dbReference type="Gene3D" id="1.10.1200.10">
    <property type="entry name" value="ACP-like"/>
    <property type="match status" value="4"/>
</dbReference>
<dbReference type="InterPro" id="IPR006162">
    <property type="entry name" value="Ppantetheine_attach_site"/>
</dbReference>
<proteinExistence type="predicted"/>
<evidence type="ECO:0000313" key="12">
    <source>
        <dbReference type="EMBL" id="AKQ22697.1"/>
    </source>
</evidence>
<evidence type="ECO:0000256" key="2">
    <source>
        <dbReference type="ARBA" id="ARBA00004792"/>
    </source>
</evidence>
<dbReference type="SUPFAM" id="SSF47336">
    <property type="entry name" value="ACP-like"/>
    <property type="match status" value="4"/>
</dbReference>
<dbReference type="PROSITE" id="PS52004">
    <property type="entry name" value="KS3_2"/>
    <property type="match status" value="4"/>
</dbReference>
<dbReference type="InterPro" id="IPR016039">
    <property type="entry name" value="Thiolase-like"/>
</dbReference>
<feature type="domain" description="Carrier" evidence="10">
    <location>
        <begin position="3959"/>
        <end position="4036"/>
    </location>
</feature>
<dbReference type="GO" id="GO:0071770">
    <property type="term" value="P:DIM/DIP cell wall layer assembly"/>
    <property type="evidence" value="ECO:0007669"/>
    <property type="project" value="TreeGrafter"/>
</dbReference>
<dbReference type="InterPro" id="IPR014030">
    <property type="entry name" value="Ketoacyl_synth_N"/>
</dbReference>
<dbReference type="InterPro" id="IPR013968">
    <property type="entry name" value="PKS_KR"/>
</dbReference>
<dbReference type="CDD" id="cd08953">
    <property type="entry name" value="KR_2_SDR_x"/>
    <property type="match status" value="3"/>
</dbReference>
<dbReference type="Pfam" id="PF22621">
    <property type="entry name" value="CurL-like_PKS_C"/>
    <property type="match status" value="1"/>
</dbReference>
<dbReference type="Gene3D" id="3.40.50.150">
    <property type="entry name" value="Vaccinia Virus protein VP39"/>
    <property type="match status" value="1"/>
</dbReference>
<dbReference type="PROSITE" id="PS00012">
    <property type="entry name" value="PHOSPHOPANTETHEINE"/>
    <property type="match status" value="2"/>
</dbReference>
<dbReference type="Pfam" id="PF02801">
    <property type="entry name" value="Ketoacyl-synt_C"/>
    <property type="match status" value="4"/>
</dbReference>
<evidence type="ECO:0000259" key="11">
    <source>
        <dbReference type="PROSITE" id="PS52004"/>
    </source>
</evidence>
<dbReference type="InterPro" id="IPR057326">
    <property type="entry name" value="KR_dom"/>
</dbReference>
<dbReference type="Pfam" id="PF00550">
    <property type="entry name" value="PP-binding"/>
    <property type="match status" value="4"/>
</dbReference>
<dbReference type="GO" id="GO:0004315">
    <property type="term" value="F:3-oxoacyl-[acyl-carrier-protein] synthase activity"/>
    <property type="evidence" value="ECO:0007669"/>
    <property type="project" value="InterPro"/>
</dbReference>
<dbReference type="EC" id="2.3.1.39" evidence="12"/>
<dbReference type="SMART" id="SM00828">
    <property type="entry name" value="PKS_MT"/>
    <property type="match status" value="1"/>
</dbReference>
<accession>A0A0K0PDD3</accession>
<dbReference type="Gene3D" id="3.40.47.10">
    <property type="match status" value="4"/>
</dbReference>
<dbReference type="SMART" id="SM00825">
    <property type="entry name" value="PKS_KS"/>
    <property type="match status" value="4"/>
</dbReference>
<dbReference type="PANTHER" id="PTHR43775">
    <property type="entry name" value="FATTY ACID SYNTHASE"/>
    <property type="match status" value="1"/>
</dbReference>
<dbReference type="InterPro" id="IPR036736">
    <property type="entry name" value="ACP-like_sf"/>
</dbReference>
<dbReference type="InterPro" id="IPR020803">
    <property type="entry name" value="MeTfrase_dom"/>
</dbReference>
<dbReference type="Gene3D" id="1.10.1240.100">
    <property type="match status" value="3"/>
</dbReference>
<feature type="domain" description="Ketosynthase family 3 (KS3)" evidence="11">
    <location>
        <begin position="4071"/>
        <end position="4475"/>
    </location>
</feature>
<dbReference type="InterPro" id="IPR018201">
    <property type="entry name" value="Ketoacyl_synth_AS"/>
</dbReference>
<comment type="pathway">
    <text evidence="2">Antibiotic biosynthesis.</text>
</comment>
<dbReference type="GO" id="GO:0006633">
    <property type="term" value="P:fatty acid biosynthetic process"/>
    <property type="evidence" value="ECO:0007669"/>
    <property type="project" value="InterPro"/>
</dbReference>
<dbReference type="GO" id="GO:0031177">
    <property type="term" value="F:phosphopantetheine binding"/>
    <property type="evidence" value="ECO:0007669"/>
    <property type="project" value="InterPro"/>
</dbReference>
<dbReference type="InterPro" id="IPR054514">
    <property type="entry name" value="RhiE-like_linker"/>
</dbReference>
<keyword evidence="5" id="KW-0597">Phosphoprotein</keyword>
<dbReference type="InterPro" id="IPR049490">
    <property type="entry name" value="C883_1060-like_KR_N"/>
</dbReference>
<keyword evidence="8" id="KW-0511">Multifunctional enzyme</keyword>
<keyword evidence="3" id="KW-0596">Phosphopantetheine</keyword>
<dbReference type="GO" id="GO:0004314">
    <property type="term" value="F:[acyl-carrier-protein] S-malonyltransferase activity"/>
    <property type="evidence" value="ECO:0007669"/>
    <property type="project" value="UniProtKB-EC"/>
</dbReference>
<dbReference type="Pfam" id="PF21394">
    <property type="entry name" value="Beta-ketacyl_N"/>
    <property type="match status" value="1"/>
</dbReference>
<dbReference type="CDD" id="cd00833">
    <property type="entry name" value="PKS"/>
    <property type="match status" value="4"/>
</dbReference>
<feature type="domain" description="Carrier" evidence="10">
    <location>
        <begin position="1522"/>
        <end position="1601"/>
    </location>
</feature>
<evidence type="ECO:0000256" key="7">
    <source>
        <dbReference type="ARBA" id="ARBA00022737"/>
    </source>
</evidence>
<comment type="function">
    <text evidence="9">Involved in production of the polyketide antibiotic thailandamide.</text>
</comment>
<dbReference type="InterPro" id="IPR020841">
    <property type="entry name" value="PKS_Beta-ketoAc_synthase_dom"/>
</dbReference>
<keyword evidence="7" id="KW-0677">Repeat</keyword>
<evidence type="ECO:0000256" key="3">
    <source>
        <dbReference type="ARBA" id="ARBA00022450"/>
    </source>
</evidence>
<keyword evidence="6 12" id="KW-0808">Transferase</keyword>
<dbReference type="EMBL" id="KR857273">
    <property type="protein sequence ID" value="AKQ22697.1"/>
    <property type="molecule type" value="Genomic_DNA"/>
</dbReference>
<reference evidence="12" key="1">
    <citation type="submission" date="2015-05" db="EMBL/GenBank/DDBJ databases">
        <title>Metabolic and evolutionary origin of actin-binding polyketides from diverse organisms.</title>
        <authorList>
            <person name="Ueoka R."/>
            <person name="Uria A.R."/>
            <person name="Reiter S."/>
            <person name="Mori T."/>
            <person name="Karbaum P."/>
            <person name="Peters E.E."/>
            <person name="Helfrich E.J.N."/>
            <person name="Morinaka B.I."/>
            <person name="Gugger M."/>
            <person name="Takeyama H."/>
            <person name="Matsunaga S."/>
            <person name="Piel J."/>
        </authorList>
    </citation>
    <scope>NUCLEOTIDE SEQUENCE</scope>
</reference>
<dbReference type="InterPro" id="IPR036291">
    <property type="entry name" value="NAD(P)-bd_dom_sf"/>
</dbReference>
<keyword evidence="4" id="KW-0963">Cytoplasm</keyword>
<dbReference type="PROSITE" id="PS00606">
    <property type="entry name" value="KS3_1"/>
    <property type="match status" value="2"/>
</dbReference>
<dbReference type="InterPro" id="IPR029063">
    <property type="entry name" value="SAM-dependent_MTases_sf"/>
</dbReference>
<feature type="domain" description="Carrier" evidence="10">
    <location>
        <begin position="2703"/>
        <end position="2776"/>
    </location>
</feature>
<dbReference type="Pfam" id="PF22336">
    <property type="entry name" value="RhiE-like_linker"/>
    <property type="match status" value="2"/>
</dbReference>
<dbReference type="SMART" id="SM01294">
    <property type="entry name" value="PKS_PP_betabranch"/>
    <property type="match status" value="1"/>
</dbReference>
<feature type="domain" description="Ketosynthase family 3 (KS3)" evidence="11">
    <location>
        <begin position="2829"/>
        <end position="3267"/>
    </location>
</feature>
<name>A0A0K0PDD3_9BACT</name>
<evidence type="ECO:0000256" key="5">
    <source>
        <dbReference type="ARBA" id="ARBA00022553"/>
    </source>
</evidence>
<evidence type="ECO:0000256" key="8">
    <source>
        <dbReference type="ARBA" id="ARBA00023268"/>
    </source>
</evidence>
<keyword evidence="12" id="KW-0012">Acyltransferase</keyword>
<evidence type="ECO:0000256" key="6">
    <source>
        <dbReference type="ARBA" id="ARBA00022679"/>
    </source>
</evidence>
<dbReference type="FunFam" id="3.40.47.10:FF:000019">
    <property type="entry name" value="Polyketide synthase type I"/>
    <property type="match status" value="1"/>
</dbReference>
<dbReference type="Pfam" id="PF08659">
    <property type="entry name" value="KR"/>
    <property type="match status" value="3"/>
</dbReference>
<dbReference type="InterPro" id="IPR009081">
    <property type="entry name" value="PP-bd_ACP"/>
</dbReference>
<dbReference type="SUPFAM" id="SSF53901">
    <property type="entry name" value="Thiolase-like"/>
    <property type="match status" value="4"/>
</dbReference>
<dbReference type="SUPFAM" id="SSF53335">
    <property type="entry name" value="S-adenosyl-L-methionine-dependent methyltransferases"/>
    <property type="match status" value="1"/>
</dbReference>
<dbReference type="PROSITE" id="PS50075">
    <property type="entry name" value="CARRIER"/>
    <property type="match status" value="3"/>
</dbReference>
<organism evidence="12">
    <name type="scientific">Candidatus Entotheonella serta</name>
    <dbReference type="NCBI Taxonomy" id="1652106"/>
    <lineage>
        <taxon>Bacteria</taxon>
        <taxon>Pseudomonadati</taxon>
        <taxon>Nitrospinota/Tectimicrobiota group</taxon>
        <taxon>Candidatus Tectimicrobiota</taxon>
        <taxon>Candidatus Entotheonellia</taxon>
        <taxon>Candidatus Entotheonellales</taxon>
        <taxon>Candidatus Entotheonellaceae</taxon>
        <taxon>Candidatus Entotheonella</taxon>
    </lineage>
</organism>
<evidence type="ECO:0000259" key="10">
    <source>
        <dbReference type="PROSITE" id="PS50075"/>
    </source>
</evidence>
<dbReference type="SUPFAM" id="SSF51735">
    <property type="entry name" value="NAD(P)-binding Rossmann-fold domains"/>
    <property type="match status" value="4"/>
</dbReference>
<dbReference type="InterPro" id="IPR013217">
    <property type="entry name" value="Methyltransf_12"/>
</dbReference>
<dbReference type="SMART" id="SM00822">
    <property type="entry name" value="PKS_KR"/>
    <property type="match status" value="3"/>
</dbReference>
<protein>
    <submittedName>
        <fullName evidence="12">Malonyl CoA-acyl carrier protein transacylase</fullName>
        <ecNumber evidence="12">2.3.1.39</ecNumber>
    </submittedName>
</protein>
<dbReference type="InterPro" id="IPR020806">
    <property type="entry name" value="PKS_PP-bd"/>
</dbReference>
<dbReference type="GO" id="GO:0004312">
    <property type="term" value="F:fatty acid synthase activity"/>
    <property type="evidence" value="ECO:0007669"/>
    <property type="project" value="TreeGrafter"/>
</dbReference>
<evidence type="ECO:0000256" key="9">
    <source>
        <dbReference type="ARBA" id="ARBA00054155"/>
    </source>
</evidence>
<dbReference type="Pfam" id="PF08242">
    <property type="entry name" value="Methyltransf_12"/>
    <property type="match status" value="1"/>
</dbReference>
<dbReference type="Pfam" id="PF00109">
    <property type="entry name" value="ketoacyl-synt"/>
    <property type="match status" value="4"/>
</dbReference>
<dbReference type="PANTHER" id="PTHR43775:SF37">
    <property type="entry name" value="SI:DKEY-61P9.11"/>
    <property type="match status" value="1"/>
</dbReference>
<evidence type="ECO:0000256" key="4">
    <source>
        <dbReference type="ARBA" id="ARBA00022490"/>
    </source>
</evidence>
<sequence>MSASEHAGSTIQYGRHLVILCEPDGITQESIASRMAAVDCLVYQSRSENIAERFQDYALRLFTEIQQLLTARAEAKILLQFVIRDLLEQQLFAGLAGLLKTAHLENPNLMGQLLCVAPGDDAEHLVATLKVNAQTPLDQRVAYRNGKRRIAAWKEVPIANDEDVSIPWKENGTYLITGGLGGLGLLFTKEIAQQIRSGTVMLTGRSPLDESKRQMLQTLQQFCGQSRVHLEYRQVDVCEPQGVASLIQEINHHVGPLDGVIHAAGVIHDNFIIKKTPQELENVLAPKVKGLVNLDEATKDQPLDFFFFCSSLAGGIGNVGQADYACANAFMDCYARYRNQLLQSHQRQGRTLSINWPLWQEGGMRVDAASENMMAQSIGLLAMPTSAGMRALYKAIASQQDQVMVVEGDLAKLRQTFLSLPEKTAQPEIGDVEAALDTGQLQHKTLEKLKSLFAEMTKLPLERVNEEEPLDSYGIDSVMIAQLNQKLTAELGPVSKTLLYEFHTLEELAHHLVKAYFDRCVNWTQLNSTLNFSEVSVETRNHKSEKGRYSNEYDMQMPDDTAQQPIAIIGLSGRYPKAKTIAEFWQNLKHGEACISEIPRQRWDWKRYYHADPNEAVKSGKSYSKWGGFLEDFDQFDPMFFNMTPREAENIDPQERIFLQESWKALEDAGYSPSNLSADLRQRIGVFAGITKQGFNLYRMESGPDRQLACPATSFASLVNRVSYVLNLQGPSFPVDTMCSSSFVAIHEACAYIRSGQGDMAVVGGVNLYAHPSSYLELSLGRFVSNGSTCAAFEKDADGFVPGEGVGVVILKAYDQALKDRDSIYALIRGSAVNHDGKTNGYKTPNPGPKAAVIRQALQQSGIDARSISYIEAAAQGSDVGDAIEASALTDVFSGRNHVEGAYRIGSVKPNIGHSESASGMSQLTKVILSLNHQTLPPTLRSRALSPSIDFDQLPFELQQELSEWQPVRVDGIEVPRRAGMMNIGAGGVNAHIIVEEPPPHEEPVHDGHGPVLFVLSAKNEERLERYVQDWLIYITNGPILDLPSIAYTLQVGRESMACRLAFVVNQSEELATYLTRWLKTRELGDVGFYGDVTQERVKNSEAVSTLVKAGDASHARELAALWVQGNAIAWDKWHRGTTLGRRSGLPTYPFANRTCWIARDDHDCSEDDRGEEKSDVEPRIDHTLDENKAVEFYTRMTQDCDEAFQEEYLTFGAFPRRIPGFSMTRVAMNAERYPEELEMIKESQRELRQVLFCREDFDRVHTFLDIGCGHGTDVIQVAALYPHIQTHGFTITESQAILGNRRIEHMNLGSRARIYHKDSSKEPFPDNCDMILGIEVTFHIRDKDALLQKMADALSDDGKILLMDYIANLRGSIVDPNVEISIPTQSQWIDLLSQHDLIIDEIIDVSTEVSNYLYDPEHAEHTKHLPKVSQDSYRNYANQAIALEKGWITYCLLKLQRDTQRSEQERREYNAWKIANQTPYAQALEDMLRVGRMPYPLSGGLKMAVQPMDGQPPSTLDESVPDLGQIQTALAGIFVAILGFETRELDFIDQLPLTELGISSVNAVELLEAINTEFDLHLPTSLVFECHRLEDLAGHIQVELGRKPIAPAMSNASVAVQAEAESRQKTTVPVEEKAPIANEETAIIGLSCRCAGAKDQEQFWQVVSQGKDCIEDLKEPQWLDYIAEHGSETFPIRYGVMPERDDFDPLFFHISPREAEAMDATQRVLLEECYRALEDAGYNPSSLKQQAVGTYIGAMGSASLRKGFSHLDMLGSETSILSARTAYFLDLTGPALTINTACSSSLVAIEVASQALKSGEINLAIAGGVTLYQHPGTFIAMHNASMLSPTGQCRPFDDDADGIVVGDGVGVVILKRLREAERDGDSIYGIIRGCGMNQDGQTASMTVPSFLAQSELESAVYQKANIDIEDLQYIEAHGTATKLGDPIEIHALNKSFQALTSKQKFCAIGSLKANVGHTTAAAGVLGVIKVLLGMKYQQLPPSIHFNEGNRHIDFDNSPVYVNTTLKPWPKNAKDSRLAAISSFGFSGTNAHLVLEQYMPLPDTDSGVFIPLVLLLSAESDDALQHYAHNVKCYLEDHPAIQYGHFLYTFQVGRDAFAYRLAIIAENQQELIQKLEQWLTTGGPVTDIHNKPDIGNREEEKASLQSLISGRKVEPLAQLWEQGASVDWHAFYPDGRCRRLAGLPTYPFAREYFGAPQDEECQYGEAKQAPSEDCEGTIARSSTETLIACPYWKEKSVAGATESFAYSRHLVLLCGMEHISAAKLQAQIPGVECVHLSSVNRFHRSTHVETIYQDEFTQVFEMIQDVLASKTRGNILIQCVVPQQPNQPCLSAISGMLKTAQLENPKVSGQLIEVLADETEVSLLSKIHENGRCPEDKQIRYDQGQRVVQAWQELVVSDRACKTPWREGGVYLITGGAGGLGLMVAEEIASQTQRSTLILSGRSSLSPEEVASFSYGLQALGTRVEYQPADISNPYDVDTLIQRISKAYGSLHGILHCAGIVRDNFVINKTSAEFQAVLAPKVAGVVYVDAASKDLNLDFFVLFSSIAGAMGNAGQADYATANAFMDAFATYRNDLVRIGQRHGQTLSINWPLWRAGGMQVTAHQEAAMRQSVGLEMLDTARGMQALVKGLASGQSQILVAAGHLPTLRGWLFQEPLAPSTSDQPLANVHRVGRQPSLASVDKQRLYEETLVQLKGLLGTVFRLSPNRIKMHDAFERYGIDSVMIVQLNQEMEAVFPELSKTVFFEYQTSHELVAYLLDEYPQECMVWTGLGAESDIDHGNGESSWPERAWRPKHSLATSVDRDLAQAQNPQIQEAIAIIGVSARFAQAETLQAYWQNLQAGKDCIGEIPTNRWSLDGFFVDDIDEAIAQRKSYSKWGSFLESFADFDPLFFGIPPRDVLSIDPHERLFLQSSWEALEDAGYTRDTLRERYQQQVGVFAGVTKTGFDLYGPELWKRGEQAFPHTSFSSVANRTSYFLNLQGPSMPIDTMCSSALTAVHEACEHLRRRDCRLALAGGVNLYLHPSNYVQMCALRMLSKDGQCKAFGQGGNGFVPGEGAGVVLLKPLSEAIREGDNIYAVIRASHVNHGGKTNSYTVPNPGAQADLIRQTLDKAGIEARSISYIEAHGTGTALGDPIEITGLTQAFKTDTDDTGFCAIGSAKSNLGHLEAASGMAGLFKVLLQLKHRQLVPSLHAGSLNPNIAFEKTPFVVQQALSEWKRPIVESSGEVKEYPRRAGISSFGAGGSNAHLIVEEYEANDEPYAEKAVDESVMIVLSAKNTDQLIQLARNLRRFIAETETKPPRLEDIAYTLQTGREAMEERLALIVGSLEELEEKLHAFVEGQEPIASLYRGDLKQDLNLLSDFATEEELSNTIDDWMMSKQINKLLSLWVKGLTINWQKFYIYIYHKPRSRRISLPTYPFAKEFYWFEPQAFNHGISTHSQKPAENQTSSRSIQYLQKQWLLDESEPDESYAKQVVARKIAILSGPQTRLLASLLEEEFPNSQIIEHDNIKEHLEQSHADWQTHGGCIDLAGCSRDEEAGDALDWMLWLQRLIENGSKTGLTLLGVTRGLEFFQNSEVNLSGASRVGLYRMLQSEYAHIQSRHIDTDPSLKTSALAEQIAREFVLNDENCEICYRDHKRYRAYLAASSLKAAKISDTDLQFAQEDVLLITGGTGGLGLLCAQHFVEHYGVKRLVLTGREALPSREQWADPQSDKVKQKIDVIQSLERQGVKVQVLPMVLSDHDAVRETLGQVTKNFGPIRGLLHCSGAVDSETPAFVRKPIAKVSQVLEPKVSGLQTLLAQCRPQSLKFAVLFSSVAATIPRLASGLSDYAMANAYMDYVAQATGGKLVSIQWPSWQETGMGAANSRAYHETGLLRHNNQEGLRLLDDILSQQTEPVILPAVVDSALWAPQQLMKHQSRRESISPVLHHHPQTPMHIEPATPNMASSQLTLNDLVALFSQELGIPTQNLALDKSFADYGLDSIWLAQLASKINQQLVEPLDPSILYEYSSLNALASWLASEQAPALKSQAHDRDVEQKIDPKNAADSVVPRSSKKQALDIAVVGMSCRFPDANNLDEYWSLLSEGKQAIRPVPADRWSRPTPFYAGLIENSSHFDPAFFLIPPEDAKVLDPQALLLLEECLNLFYHAGYTLDEMKGRAIGVYLGGRSQHRIDEADLGQARNPIVAAQNYLATHLSQFFDLNGPSLVIDTACSSALVGMNFAVQSLLSGEIDSAVVGGVSLLADEDAHRIFQQRDLLNRDASFHIFDQRASGITLGEGAGLVFLKTLPQAQRDGDQIYAVIKGLVINNDGRTAGPATPNFEALKSVMQRALKQSCQQPQDIVHIEANGSGSEVTDLLELKAMEAVYRSDNKAPCSLGSIKPNMGHPLCAEGIASFIKLVCMLKYQQQVPFLSGQVPLTHYDLDASPFYFCRQSTKWTEHSPLLVALNCFADGGTNAHVIMEAWTQAESHQQRQPIPPPALNRVNIRGAVSQHPWW</sequence>
<dbReference type="GO" id="GO:0005737">
    <property type="term" value="C:cytoplasm"/>
    <property type="evidence" value="ECO:0007669"/>
    <property type="project" value="UniProtKB-SubCell"/>
</dbReference>
<dbReference type="Gene3D" id="3.40.50.720">
    <property type="entry name" value="NAD(P)-binding Rossmann-like Domain"/>
    <property type="match status" value="3"/>
</dbReference>
<evidence type="ECO:0000256" key="1">
    <source>
        <dbReference type="ARBA" id="ARBA00004496"/>
    </source>
</evidence>
<dbReference type="GO" id="GO:0005886">
    <property type="term" value="C:plasma membrane"/>
    <property type="evidence" value="ECO:0007669"/>
    <property type="project" value="TreeGrafter"/>
</dbReference>